<dbReference type="AlphaFoldDB" id="A0AAW8B1V3"/>
<organism evidence="2 3">
    <name type="scientific">Porticoccus litoralis</name>
    <dbReference type="NCBI Taxonomy" id="434086"/>
    <lineage>
        <taxon>Bacteria</taxon>
        <taxon>Pseudomonadati</taxon>
        <taxon>Pseudomonadota</taxon>
        <taxon>Gammaproteobacteria</taxon>
        <taxon>Cellvibrionales</taxon>
        <taxon>Porticoccaceae</taxon>
        <taxon>Porticoccus</taxon>
    </lineage>
</organism>
<evidence type="ECO:0000256" key="1">
    <source>
        <dbReference type="SAM" id="SignalP"/>
    </source>
</evidence>
<dbReference type="InterPro" id="IPR007939">
    <property type="entry name" value="Cu-R_B_prcur"/>
</dbReference>
<dbReference type="RefSeq" id="WP_305170007.1">
    <property type="nucleotide sequence ID" value="NZ_JAUUUU010000002.1"/>
</dbReference>
<reference evidence="2" key="1">
    <citation type="journal article" date="2010" name="Int. J. Syst. Evol. Microbiol.">
        <title>Porticoccus litoralis gen. nov., sp. nov., a gammaproteobacterium isolated from the Yellow Sea.</title>
        <authorList>
            <person name="Oh H.M."/>
            <person name="Kim H."/>
            <person name="Kim K.M."/>
            <person name="Min G.S."/>
            <person name="Cho J.C."/>
        </authorList>
    </citation>
    <scope>NUCLEOTIDE SEQUENCE</scope>
    <source>
        <strain evidence="2">DSM 25064</strain>
    </source>
</reference>
<feature type="signal peptide" evidence="1">
    <location>
        <begin position="1"/>
        <end position="20"/>
    </location>
</feature>
<name>A0AAW8B1V3_9GAMM</name>
<feature type="chain" id="PRO_5043319871" evidence="1">
    <location>
        <begin position="21"/>
        <end position="228"/>
    </location>
</feature>
<protein>
    <submittedName>
        <fullName evidence="2">Copper resistance protein B</fullName>
    </submittedName>
</protein>
<evidence type="ECO:0000313" key="3">
    <source>
        <dbReference type="Proteomes" id="UP001178354"/>
    </source>
</evidence>
<dbReference type="Proteomes" id="UP001178354">
    <property type="component" value="Unassembled WGS sequence"/>
</dbReference>
<dbReference type="GO" id="GO:0006878">
    <property type="term" value="P:intracellular copper ion homeostasis"/>
    <property type="evidence" value="ECO:0007669"/>
    <property type="project" value="InterPro"/>
</dbReference>
<gene>
    <name evidence="2" type="ORF">Q8A57_05600</name>
</gene>
<dbReference type="Pfam" id="PF05275">
    <property type="entry name" value="CopB"/>
    <property type="match status" value="1"/>
</dbReference>
<dbReference type="GO" id="GO:0009279">
    <property type="term" value="C:cell outer membrane"/>
    <property type="evidence" value="ECO:0007669"/>
    <property type="project" value="InterPro"/>
</dbReference>
<sequence length="228" mass="27045">MSLQRLLLLATALIPRLCTADMTSGSWFHRTDVEIIRQHDENSWELDTRYLGGPDFHKLLIDMESEITDDRLEDLDMDIFYARPFGRYGLWKGGINYRYRPAADIRLGAGLEYLLPYFIHTDLVFYQSDDHAETTLEVERKFMLTNRWGLLLKFETLWSSNEVEAQELSEGWNSLEQRTSFFYQPNAQLRVFIEYRVERLWDDRKEMARDEGEHTSEEGFFLGAKIMF</sequence>
<dbReference type="EMBL" id="JAUUUU010000002">
    <property type="protein sequence ID" value="MDP1520442.1"/>
    <property type="molecule type" value="Genomic_DNA"/>
</dbReference>
<evidence type="ECO:0000313" key="2">
    <source>
        <dbReference type="EMBL" id="MDP1520442.1"/>
    </source>
</evidence>
<comment type="caution">
    <text evidence="2">The sequence shown here is derived from an EMBL/GenBank/DDBJ whole genome shotgun (WGS) entry which is preliminary data.</text>
</comment>
<proteinExistence type="predicted"/>
<keyword evidence="1" id="KW-0732">Signal</keyword>
<keyword evidence="3" id="KW-1185">Reference proteome</keyword>
<accession>A0AAW8B1V3</accession>
<dbReference type="GO" id="GO:0005507">
    <property type="term" value="F:copper ion binding"/>
    <property type="evidence" value="ECO:0007669"/>
    <property type="project" value="InterPro"/>
</dbReference>
<reference evidence="2" key="2">
    <citation type="submission" date="2023-08" db="EMBL/GenBank/DDBJ databases">
        <authorList>
            <person name="Luo J."/>
        </authorList>
    </citation>
    <scope>NUCLEOTIDE SEQUENCE</scope>
    <source>
        <strain evidence="2">DSM 25064</strain>
    </source>
</reference>